<dbReference type="AlphaFoldDB" id="A0A9P5YA51"/>
<dbReference type="Proteomes" id="UP000807353">
    <property type="component" value="Unassembled WGS sequence"/>
</dbReference>
<proteinExistence type="predicted"/>
<dbReference type="GO" id="GO:0008081">
    <property type="term" value="F:phosphoric diester hydrolase activity"/>
    <property type="evidence" value="ECO:0007669"/>
    <property type="project" value="InterPro"/>
</dbReference>
<dbReference type="PANTHER" id="PTHR13593">
    <property type="match status" value="1"/>
</dbReference>
<dbReference type="PANTHER" id="PTHR13593:SF148">
    <property type="entry name" value="PHOSPHATIDYLINOSITOL-SPECIFIC PHOSPHOLIPASE C X DOMAIN-CONTAINING PROTEIN"/>
    <property type="match status" value="1"/>
</dbReference>
<feature type="domain" description="Phosphatidylinositol-specific phospholipase C X" evidence="1">
    <location>
        <begin position="13"/>
        <end position="129"/>
    </location>
</feature>
<dbReference type="EMBL" id="MU150253">
    <property type="protein sequence ID" value="KAF9464636.1"/>
    <property type="molecule type" value="Genomic_DNA"/>
</dbReference>
<dbReference type="InterPro" id="IPR000909">
    <property type="entry name" value="PLipase_C_PInositol-sp_X_dom"/>
</dbReference>
<protein>
    <submittedName>
        <fullName evidence="2">PLC-like phosphodiesterase</fullName>
    </submittedName>
</protein>
<sequence length="311" mass="34513">MAFYGWPVSQCQSLSTPLAIQLRAGIRVLDVRLAIIKSRLIAYHGIYPQRASFQEILATVHTFLTDPETARETIVMSIKQEDFAKNSYIDFSRLVQDEIAKGPGGRKMWFLKNKVPSLGEVRGKVVMFSRFGGNGEGWDDALEGLGIHPLVWPDSAKSGFSWHCKKTLVRTHDWYDIPSFLAIPEKVALATRILLPAPNNLPGPTLSISFLSAASFPFAFPPTIAGGVGWPKVGLGVEGVNSRVTHWLLTLLGRRSFNSAMSIEEKILADEPCIRGWVLMDFFTDPEAGLVPLLIECNFRGRQSGEEGWHC</sequence>
<accession>A0A9P5YA51</accession>
<dbReference type="Gene3D" id="3.20.20.190">
    <property type="entry name" value="Phosphatidylinositol (PI) phosphodiesterase"/>
    <property type="match status" value="1"/>
</dbReference>
<evidence type="ECO:0000313" key="3">
    <source>
        <dbReference type="Proteomes" id="UP000807353"/>
    </source>
</evidence>
<reference evidence="2" key="1">
    <citation type="submission" date="2020-11" db="EMBL/GenBank/DDBJ databases">
        <authorList>
            <consortium name="DOE Joint Genome Institute"/>
            <person name="Ahrendt S."/>
            <person name="Riley R."/>
            <person name="Andreopoulos W."/>
            <person name="Labutti K."/>
            <person name="Pangilinan J."/>
            <person name="Ruiz-Duenas F.J."/>
            <person name="Barrasa J.M."/>
            <person name="Sanchez-Garcia M."/>
            <person name="Camarero S."/>
            <person name="Miyauchi S."/>
            <person name="Serrano A."/>
            <person name="Linde D."/>
            <person name="Babiker R."/>
            <person name="Drula E."/>
            <person name="Ayuso-Fernandez I."/>
            <person name="Pacheco R."/>
            <person name="Padilla G."/>
            <person name="Ferreira P."/>
            <person name="Barriuso J."/>
            <person name="Kellner H."/>
            <person name="Castanera R."/>
            <person name="Alfaro M."/>
            <person name="Ramirez L."/>
            <person name="Pisabarro A.G."/>
            <person name="Kuo A."/>
            <person name="Tritt A."/>
            <person name="Lipzen A."/>
            <person name="He G."/>
            <person name="Yan M."/>
            <person name="Ng V."/>
            <person name="Cullen D."/>
            <person name="Martin F."/>
            <person name="Rosso M.-N."/>
            <person name="Henrissat B."/>
            <person name="Hibbett D."/>
            <person name="Martinez A.T."/>
            <person name="Grigoriev I.V."/>
        </authorList>
    </citation>
    <scope>NUCLEOTIDE SEQUENCE</scope>
    <source>
        <strain evidence="2">CBS 247.69</strain>
    </source>
</reference>
<name>A0A9P5YA51_9AGAR</name>
<evidence type="ECO:0000313" key="2">
    <source>
        <dbReference type="EMBL" id="KAF9464636.1"/>
    </source>
</evidence>
<dbReference type="InterPro" id="IPR017946">
    <property type="entry name" value="PLC-like_Pdiesterase_TIM-brl"/>
</dbReference>
<keyword evidence="3" id="KW-1185">Reference proteome</keyword>
<dbReference type="Pfam" id="PF00388">
    <property type="entry name" value="PI-PLC-X"/>
    <property type="match status" value="1"/>
</dbReference>
<organism evidence="2 3">
    <name type="scientific">Collybia nuda</name>
    <dbReference type="NCBI Taxonomy" id="64659"/>
    <lineage>
        <taxon>Eukaryota</taxon>
        <taxon>Fungi</taxon>
        <taxon>Dikarya</taxon>
        <taxon>Basidiomycota</taxon>
        <taxon>Agaricomycotina</taxon>
        <taxon>Agaricomycetes</taxon>
        <taxon>Agaricomycetidae</taxon>
        <taxon>Agaricales</taxon>
        <taxon>Tricholomatineae</taxon>
        <taxon>Clitocybaceae</taxon>
        <taxon>Collybia</taxon>
    </lineage>
</organism>
<evidence type="ECO:0000259" key="1">
    <source>
        <dbReference type="Pfam" id="PF00388"/>
    </source>
</evidence>
<gene>
    <name evidence="2" type="ORF">BDZ94DRAFT_1256207</name>
</gene>
<dbReference type="OrthoDB" id="1046782at2759"/>
<dbReference type="PROSITE" id="PS50007">
    <property type="entry name" value="PIPLC_X_DOMAIN"/>
    <property type="match status" value="1"/>
</dbReference>
<dbReference type="InterPro" id="IPR051057">
    <property type="entry name" value="PI-PLC_domain"/>
</dbReference>
<dbReference type="GO" id="GO:0006629">
    <property type="term" value="P:lipid metabolic process"/>
    <property type="evidence" value="ECO:0007669"/>
    <property type="project" value="InterPro"/>
</dbReference>
<dbReference type="SUPFAM" id="SSF51695">
    <property type="entry name" value="PLC-like phosphodiesterases"/>
    <property type="match status" value="1"/>
</dbReference>
<comment type="caution">
    <text evidence="2">The sequence shown here is derived from an EMBL/GenBank/DDBJ whole genome shotgun (WGS) entry which is preliminary data.</text>
</comment>